<dbReference type="RefSeq" id="WP_183325173.1">
    <property type="nucleotide sequence ID" value="NZ_JACHXP010000006.1"/>
</dbReference>
<dbReference type="GO" id="GO:0016787">
    <property type="term" value="F:hydrolase activity"/>
    <property type="evidence" value="ECO:0007669"/>
    <property type="project" value="UniProtKB-KW"/>
</dbReference>
<dbReference type="PANTHER" id="PTHR46623:SF6">
    <property type="entry name" value="ALPHA_BETA-HYDROLASES SUPERFAMILY PROTEIN"/>
    <property type="match status" value="1"/>
</dbReference>
<dbReference type="Gene3D" id="3.40.50.1820">
    <property type="entry name" value="alpha/beta hydrolase"/>
    <property type="match status" value="1"/>
</dbReference>
<proteinExistence type="predicted"/>
<dbReference type="InterPro" id="IPR002925">
    <property type="entry name" value="Dienelactn_hydro"/>
</dbReference>
<feature type="domain" description="Dienelactone hydrolase" evidence="2">
    <location>
        <begin position="40"/>
        <end position="252"/>
    </location>
</feature>
<reference evidence="3 4" key="1">
    <citation type="submission" date="2020-08" db="EMBL/GenBank/DDBJ databases">
        <title>Genomic Encyclopedia of Type Strains, Phase III (KMG-III): the genomes of soil and plant-associated and newly described type strains.</title>
        <authorList>
            <person name="Whitman W."/>
        </authorList>
    </citation>
    <scope>NUCLEOTIDE SEQUENCE [LARGE SCALE GENOMIC DNA]</scope>
    <source>
        <strain evidence="3 4">CECT 7282</strain>
    </source>
</reference>
<dbReference type="SUPFAM" id="SSF53474">
    <property type="entry name" value="alpha/beta-Hydrolases"/>
    <property type="match status" value="1"/>
</dbReference>
<gene>
    <name evidence="3" type="ORF">FHR94_001676</name>
</gene>
<comment type="caution">
    <text evidence="3">The sequence shown here is derived from an EMBL/GenBank/DDBJ whole genome shotgun (WGS) entry which is preliminary data.</text>
</comment>
<dbReference type="Proteomes" id="UP000547614">
    <property type="component" value="Unassembled WGS sequence"/>
</dbReference>
<evidence type="ECO:0000313" key="3">
    <source>
        <dbReference type="EMBL" id="MBB3190443.1"/>
    </source>
</evidence>
<accession>A0A839V420</accession>
<dbReference type="PANTHER" id="PTHR46623">
    <property type="entry name" value="CARBOXYMETHYLENEBUTENOLIDASE-RELATED"/>
    <property type="match status" value="1"/>
</dbReference>
<evidence type="ECO:0000313" key="4">
    <source>
        <dbReference type="Proteomes" id="UP000547614"/>
    </source>
</evidence>
<keyword evidence="3" id="KW-0378">Hydrolase</keyword>
<dbReference type="Pfam" id="PF01738">
    <property type="entry name" value="DLH"/>
    <property type="match status" value="1"/>
</dbReference>
<organism evidence="3 4">
    <name type="scientific">Halomonas cerina</name>
    <dbReference type="NCBI Taxonomy" id="447424"/>
    <lineage>
        <taxon>Bacteria</taxon>
        <taxon>Pseudomonadati</taxon>
        <taxon>Pseudomonadota</taxon>
        <taxon>Gammaproteobacteria</taxon>
        <taxon>Oceanospirillales</taxon>
        <taxon>Halomonadaceae</taxon>
        <taxon>Halomonas</taxon>
    </lineage>
</organism>
<dbReference type="EMBL" id="JACHXP010000006">
    <property type="protein sequence ID" value="MBB3190443.1"/>
    <property type="molecule type" value="Genomic_DNA"/>
</dbReference>
<dbReference type="InterPro" id="IPR051049">
    <property type="entry name" value="Dienelactone_hydrolase-like"/>
</dbReference>
<dbReference type="AlphaFoldDB" id="A0A839V420"/>
<evidence type="ECO:0000256" key="1">
    <source>
        <dbReference type="SAM" id="SignalP"/>
    </source>
</evidence>
<protein>
    <submittedName>
        <fullName evidence="3">Dienelactone hydrolase</fullName>
    </submittedName>
</protein>
<feature type="chain" id="PRO_5032647068" evidence="1">
    <location>
        <begin position="24"/>
        <end position="265"/>
    </location>
</feature>
<keyword evidence="4" id="KW-1185">Reference proteome</keyword>
<sequence length="265" mass="28570">MPRLLSTFSLATLAILATGDAQAFEPAGRDIPYDVDGETFEGYLVTAEHKARGTVLVIHDWDGLDDYERRRADMLAAQGYDAFALDLYGQGNRPLETSAKKAETAKLYEDRERMRTLTLAGLAEAREQGLADTAVVMGYCFGGAVVLELARSGEAENVAGYATFHGGLSTPEGQQYGSDTPPLLIAHGGADTSVPLEEVVTLAQELEAAEVTYEIEIYSGAPHAFTVFTEDRYQQRADEKSWAAFQDLLAEVLPAGHNDAQVGSG</sequence>
<name>A0A839V420_9GAMM</name>
<feature type="signal peptide" evidence="1">
    <location>
        <begin position="1"/>
        <end position="23"/>
    </location>
</feature>
<keyword evidence="1" id="KW-0732">Signal</keyword>
<evidence type="ECO:0000259" key="2">
    <source>
        <dbReference type="Pfam" id="PF01738"/>
    </source>
</evidence>
<dbReference type="InterPro" id="IPR029058">
    <property type="entry name" value="AB_hydrolase_fold"/>
</dbReference>